<proteinExistence type="predicted"/>
<evidence type="ECO:0000313" key="1">
    <source>
        <dbReference type="EMBL" id="KKN83062.1"/>
    </source>
</evidence>
<sequence length="427" mass="49511">MQYKIHCPAVLQNSFPKFLSLFSHYVGAKTTLEPNQFFNIVDTQNFIRFSTYGAKITELETIQNMGLISEVSIGVMMGMERILSGQSPKQAGDPIHRIPYVDFLLDAIVNGVEVEKNIKIPRCSISPKGVIALSHDVDHLTLRKTIMLSRYKFWLKKKIFISPLFLIKAGLNLLPWVDFTNNFRKYHKIEDKLPSTYFFLDTTLKNTPRGTISQIYATNNEIGIHGNFGTHDDLDALNSQIADMENELKPIKGIRYHFLNFNPDLTWDLISKADIKYDASLGFSDDWGYRTGTNRPYSISGVVEIPMIFMDTYLKEISDKNPCKYWEKNIATMMNITRETRGILTINWHQSALNFPLGNYYQKIINEGKKNDFVFLTHYQVYRRFKAQKNYLTSKTGVQIIKDKILWDKEFENLFFPKLRTLQTKAQ</sequence>
<comment type="caution">
    <text evidence="1">The sequence shown here is derived from an EMBL/GenBank/DDBJ whole genome shotgun (WGS) entry which is preliminary data.</text>
</comment>
<protein>
    <recommendedName>
        <fullName evidence="2">NodB homology domain-containing protein</fullName>
    </recommendedName>
</protein>
<organism evidence="1">
    <name type="scientific">marine sediment metagenome</name>
    <dbReference type="NCBI Taxonomy" id="412755"/>
    <lineage>
        <taxon>unclassified sequences</taxon>
        <taxon>metagenomes</taxon>
        <taxon>ecological metagenomes</taxon>
    </lineage>
</organism>
<dbReference type="SUPFAM" id="SSF88713">
    <property type="entry name" value="Glycoside hydrolase/deacetylase"/>
    <property type="match status" value="1"/>
</dbReference>
<name>A0A0F9U6V8_9ZZZZ</name>
<evidence type="ECO:0008006" key="2">
    <source>
        <dbReference type="Google" id="ProtNLM"/>
    </source>
</evidence>
<dbReference type="Gene3D" id="3.20.20.370">
    <property type="entry name" value="Glycoside hydrolase/deacetylase"/>
    <property type="match status" value="1"/>
</dbReference>
<gene>
    <name evidence="1" type="ORF">LCGC14_0303280</name>
</gene>
<dbReference type="InterPro" id="IPR011330">
    <property type="entry name" value="Glyco_hydro/deAcase_b/a-brl"/>
</dbReference>
<reference evidence="1" key="1">
    <citation type="journal article" date="2015" name="Nature">
        <title>Complex archaea that bridge the gap between prokaryotes and eukaryotes.</title>
        <authorList>
            <person name="Spang A."/>
            <person name="Saw J.H."/>
            <person name="Jorgensen S.L."/>
            <person name="Zaremba-Niedzwiedzka K."/>
            <person name="Martijn J."/>
            <person name="Lind A.E."/>
            <person name="van Eijk R."/>
            <person name="Schleper C."/>
            <person name="Guy L."/>
            <person name="Ettema T.J."/>
        </authorList>
    </citation>
    <scope>NUCLEOTIDE SEQUENCE</scope>
</reference>
<accession>A0A0F9U6V8</accession>
<dbReference type="AlphaFoldDB" id="A0A0F9U6V8"/>
<dbReference type="GO" id="GO:0005975">
    <property type="term" value="P:carbohydrate metabolic process"/>
    <property type="evidence" value="ECO:0007669"/>
    <property type="project" value="InterPro"/>
</dbReference>
<dbReference type="EMBL" id="LAZR01000191">
    <property type="protein sequence ID" value="KKN83062.1"/>
    <property type="molecule type" value="Genomic_DNA"/>
</dbReference>